<name>A0ABS0AFU0_9GAMM</name>
<evidence type="ECO:0000256" key="1">
    <source>
        <dbReference type="SAM" id="MobiDB-lite"/>
    </source>
</evidence>
<sequence length="411" mass="44255">MCFIAKAGAPLAAALLLAGCATGPTQYETRALDPDQQAVVASKPAALQPLHQDLFEEGRRNEVLNLMEIGAAAFHRGHYDLSKAALDRAIANIESVYADNEAAHRARSLWYEEGEKDFKGEPYERSMVFYYRGLLFLRDGDYGNARASFISGLLQDAFAEEEQNTTDFASLIYLAGWSAKLAGSNTLAEQHFEEYRQFRPDGPVPAADHNTLVIAETGTAPRKLADGVGHYELVYRRGKRIRAQGAELMHGGDSVALFPVEDVFFQASTRGGRTVDRIIEGKVQFKKNTQATGDVLTAASGNSAVAGLSMAAGGGLAAGFHTVTAIGVAAQGLSARSRTEADTRYWQRLPDGLHVTTLRLAPGAGPLEVRFLDATSQPLPDGTETVPVHFDDRGNGLAFASSRPTEEGKPL</sequence>
<evidence type="ECO:0008006" key="5">
    <source>
        <dbReference type="Google" id="ProtNLM"/>
    </source>
</evidence>
<dbReference type="PROSITE" id="PS51257">
    <property type="entry name" value="PROKAR_LIPOPROTEIN"/>
    <property type="match status" value="1"/>
</dbReference>
<gene>
    <name evidence="3" type="ORF">ISO4_01615</name>
</gene>
<reference evidence="3 4" key="1">
    <citation type="submission" date="2012-09" db="EMBL/GenBank/DDBJ databases">
        <title>Genome Sequence of alkane-degrading Bacterium Alcanivorax venustensis ISO4.</title>
        <authorList>
            <person name="Lai Q."/>
            <person name="Shao Z."/>
        </authorList>
    </citation>
    <scope>NUCLEOTIDE SEQUENCE [LARGE SCALE GENOMIC DNA]</scope>
    <source>
        <strain evidence="3 4">ISO4</strain>
    </source>
</reference>
<accession>A0ABS0AFU0</accession>
<dbReference type="InterPro" id="IPR011990">
    <property type="entry name" value="TPR-like_helical_dom_sf"/>
</dbReference>
<dbReference type="SUPFAM" id="SSF48452">
    <property type="entry name" value="TPR-like"/>
    <property type="match status" value="1"/>
</dbReference>
<evidence type="ECO:0000256" key="2">
    <source>
        <dbReference type="SAM" id="SignalP"/>
    </source>
</evidence>
<proteinExistence type="predicted"/>
<dbReference type="EMBL" id="ARXR01000010">
    <property type="protein sequence ID" value="MBF5053013.1"/>
    <property type="molecule type" value="Genomic_DNA"/>
</dbReference>
<feature type="chain" id="PRO_5045086760" description="Lipoprotein" evidence="2">
    <location>
        <begin position="24"/>
        <end position="411"/>
    </location>
</feature>
<dbReference type="RefSeq" id="WP_228548008.1">
    <property type="nucleotide sequence ID" value="NZ_ARXR01000010.1"/>
</dbReference>
<dbReference type="Proteomes" id="UP000644441">
    <property type="component" value="Unassembled WGS sequence"/>
</dbReference>
<feature type="region of interest" description="Disordered" evidence="1">
    <location>
        <begin position="391"/>
        <end position="411"/>
    </location>
</feature>
<protein>
    <recommendedName>
        <fullName evidence="5">Lipoprotein</fullName>
    </recommendedName>
</protein>
<keyword evidence="4" id="KW-1185">Reference proteome</keyword>
<keyword evidence="2" id="KW-0732">Signal</keyword>
<evidence type="ECO:0000313" key="3">
    <source>
        <dbReference type="EMBL" id="MBF5053013.1"/>
    </source>
</evidence>
<evidence type="ECO:0000313" key="4">
    <source>
        <dbReference type="Proteomes" id="UP000644441"/>
    </source>
</evidence>
<organism evidence="3 4">
    <name type="scientific">Alloalcanivorax venustensis ISO4</name>
    <dbReference type="NCBI Taxonomy" id="1177184"/>
    <lineage>
        <taxon>Bacteria</taxon>
        <taxon>Pseudomonadati</taxon>
        <taxon>Pseudomonadota</taxon>
        <taxon>Gammaproteobacteria</taxon>
        <taxon>Oceanospirillales</taxon>
        <taxon>Alcanivoracaceae</taxon>
        <taxon>Alloalcanivorax</taxon>
    </lineage>
</organism>
<comment type="caution">
    <text evidence="3">The sequence shown here is derived from an EMBL/GenBank/DDBJ whole genome shotgun (WGS) entry which is preliminary data.</text>
</comment>
<feature type="signal peptide" evidence="2">
    <location>
        <begin position="1"/>
        <end position="23"/>
    </location>
</feature>